<evidence type="ECO:0000259" key="2">
    <source>
        <dbReference type="Pfam" id="PF12850"/>
    </source>
</evidence>
<evidence type="ECO:0000313" key="3">
    <source>
        <dbReference type="EMBL" id="NYZ24063.1"/>
    </source>
</evidence>
<dbReference type="PANTHER" id="PTHR42850:SF2">
    <property type="entry name" value="BLL5683 PROTEIN"/>
    <property type="match status" value="1"/>
</dbReference>
<comment type="caution">
    <text evidence="3">The sequence shown here is derived from an EMBL/GenBank/DDBJ whole genome shotgun (WGS) entry which is preliminary data.</text>
</comment>
<dbReference type="EMBL" id="JABFDB010000034">
    <property type="protein sequence ID" value="NYZ24063.1"/>
    <property type="molecule type" value="Genomic_DNA"/>
</dbReference>
<organism evidence="3 4">
    <name type="scientific">Azospirillum oleiclasticum</name>
    <dbReference type="NCBI Taxonomy" id="2735135"/>
    <lineage>
        <taxon>Bacteria</taxon>
        <taxon>Pseudomonadati</taxon>
        <taxon>Pseudomonadota</taxon>
        <taxon>Alphaproteobacteria</taxon>
        <taxon>Rhodospirillales</taxon>
        <taxon>Azospirillaceae</taxon>
        <taxon>Azospirillum</taxon>
    </lineage>
</organism>
<dbReference type="InterPro" id="IPR011152">
    <property type="entry name" value="Pesterase_MJ0912"/>
</dbReference>
<proteinExistence type="inferred from homology"/>
<protein>
    <submittedName>
        <fullName evidence="3">Metallophosphoesterase family protein</fullName>
    </submittedName>
</protein>
<reference evidence="3 4" key="1">
    <citation type="submission" date="2020-05" db="EMBL/GenBank/DDBJ databases">
        <title>Azospirillum oleiclasticum sp. nov, a nitrogen-fixing and heavy crude oil-emulsifying bacterium isolated from the crude oil of Yumen Oilfield.</title>
        <authorList>
            <person name="Wu D."/>
            <person name="Cai M."/>
            <person name="Zhang X."/>
        </authorList>
    </citation>
    <scope>NUCLEOTIDE SEQUENCE [LARGE SCALE GENOMIC DNA]</scope>
    <source>
        <strain evidence="3 4">ROY-1-1-2</strain>
    </source>
</reference>
<feature type="domain" description="Calcineurin-like phosphoesterase" evidence="2">
    <location>
        <begin position="1"/>
        <end position="179"/>
    </location>
</feature>
<evidence type="ECO:0000256" key="1">
    <source>
        <dbReference type="ARBA" id="ARBA00008950"/>
    </source>
</evidence>
<dbReference type="Pfam" id="PF12850">
    <property type="entry name" value="Metallophos_2"/>
    <property type="match status" value="1"/>
</dbReference>
<name>A0ABX2TLT2_9PROT</name>
<evidence type="ECO:0000313" key="4">
    <source>
        <dbReference type="Proteomes" id="UP000584642"/>
    </source>
</evidence>
<dbReference type="InterPro" id="IPR024654">
    <property type="entry name" value="Calcineurin-like_PHP_lpxH"/>
</dbReference>
<keyword evidence="4" id="KW-1185">Reference proteome</keyword>
<dbReference type="Proteomes" id="UP000584642">
    <property type="component" value="Unassembled WGS sequence"/>
</dbReference>
<accession>A0ABX2TLT2</accession>
<dbReference type="InterPro" id="IPR050126">
    <property type="entry name" value="Ap4A_hydrolase"/>
</dbReference>
<dbReference type="SUPFAM" id="SSF56300">
    <property type="entry name" value="Metallo-dependent phosphatases"/>
    <property type="match status" value="1"/>
</dbReference>
<dbReference type="PANTHER" id="PTHR42850">
    <property type="entry name" value="METALLOPHOSPHOESTERASE"/>
    <property type="match status" value="1"/>
</dbReference>
<dbReference type="RefSeq" id="WP_180285839.1">
    <property type="nucleotide sequence ID" value="NZ_JABFDB010000034.1"/>
</dbReference>
<dbReference type="PIRSF" id="PIRSF000883">
    <property type="entry name" value="Pesterase_MJ0912"/>
    <property type="match status" value="1"/>
</dbReference>
<gene>
    <name evidence="3" type="ORF">HND93_30540</name>
</gene>
<sequence length="247" mass="26393">MRLAVLADIHGNLAALDAVLADLAGRGVDRIVDLGDCLSGPLWPDRTADRLMQVQAVTIRGNHDRQVLDDPPERIGPSDRFTRDRLNEAQRAWLRSLPPTAVVADDVLLCHGAPDSDLTYLLEEVTKRAFHLAGPERIAQRIGTVPEGLVLCGHSHLPRLVSLPGGPLVVNPGSVGLQAYSDTAPHPHRVETGSPHARYAIVESTGTGWQATFLTVAYDWQAAAATAAAAGREDWAHALATGYAPPA</sequence>
<comment type="similarity">
    <text evidence="1">Belongs to the metallophosphoesterase superfamily. YfcE family.</text>
</comment>
<dbReference type="InterPro" id="IPR029052">
    <property type="entry name" value="Metallo-depent_PP-like"/>
</dbReference>
<dbReference type="Gene3D" id="3.60.21.10">
    <property type="match status" value="1"/>
</dbReference>